<dbReference type="AlphaFoldDB" id="A0A6A6H9P6"/>
<evidence type="ECO:0000313" key="2">
    <source>
        <dbReference type="Proteomes" id="UP000800092"/>
    </source>
</evidence>
<evidence type="ECO:0000313" key="1">
    <source>
        <dbReference type="EMBL" id="KAF2234854.1"/>
    </source>
</evidence>
<organism evidence="1 2">
    <name type="scientific">Viridothelium virens</name>
    <name type="common">Speckled blister lichen</name>
    <name type="synonym">Trypethelium virens</name>
    <dbReference type="NCBI Taxonomy" id="1048519"/>
    <lineage>
        <taxon>Eukaryota</taxon>
        <taxon>Fungi</taxon>
        <taxon>Dikarya</taxon>
        <taxon>Ascomycota</taxon>
        <taxon>Pezizomycotina</taxon>
        <taxon>Dothideomycetes</taxon>
        <taxon>Dothideomycetes incertae sedis</taxon>
        <taxon>Trypetheliales</taxon>
        <taxon>Trypetheliaceae</taxon>
        <taxon>Viridothelium</taxon>
    </lineage>
</organism>
<dbReference type="Proteomes" id="UP000800092">
    <property type="component" value="Unassembled WGS sequence"/>
</dbReference>
<name>A0A6A6H9P6_VIRVR</name>
<accession>A0A6A6H9P6</accession>
<reference evidence="1" key="1">
    <citation type="journal article" date="2020" name="Stud. Mycol.">
        <title>101 Dothideomycetes genomes: a test case for predicting lifestyles and emergence of pathogens.</title>
        <authorList>
            <person name="Haridas S."/>
            <person name="Albert R."/>
            <person name="Binder M."/>
            <person name="Bloem J."/>
            <person name="Labutti K."/>
            <person name="Salamov A."/>
            <person name="Andreopoulos B."/>
            <person name="Baker S."/>
            <person name="Barry K."/>
            <person name="Bills G."/>
            <person name="Bluhm B."/>
            <person name="Cannon C."/>
            <person name="Castanera R."/>
            <person name="Culley D."/>
            <person name="Daum C."/>
            <person name="Ezra D."/>
            <person name="Gonzalez J."/>
            <person name="Henrissat B."/>
            <person name="Kuo A."/>
            <person name="Liang C."/>
            <person name="Lipzen A."/>
            <person name="Lutzoni F."/>
            <person name="Magnuson J."/>
            <person name="Mondo S."/>
            <person name="Nolan M."/>
            <person name="Ohm R."/>
            <person name="Pangilinan J."/>
            <person name="Park H.-J."/>
            <person name="Ramirez L."/>
            <person name="Alfaro M."/>
            <person name="Sun H."/>
            <person name="Tritt A."/>
            <person name="Yoshinaga Y."/>
            <person name="Zwiers L.-H."/>
            <person name="Turgeon B."/>
            <person name="Goodwin S."/>
            <person name="Spatafora J."/>
            <person name="Crous P."/>
            <person name="Grigoriev I."/>
        </authorList>
    </citation>
    <scope>NUCLEOTIDE SEQUENCE</scope>
    <source>
        <strain evidence="1">Tuck. ex Michener</strain>
    </source>
</reference>
<protein>
    <submittedName>
        <fullName evidence="1">Uncharacterized protein</fullName>
    </submittedName>
</protein>
<dbReference type="EMBL" id="ML991795">
    <property type="protein sequence ID" value="KAF2234854.1"/>
    <property type="molecule type" value="Genomic_DNA"/>
</dbReference>
<keyword evidence="2" id="KW-1185">Reference proteome</keyword>
<gene>
    <name evidence="1" type="ORF">EV356DRAFT_137274</name>
</gene>
<proteinExistence type="predicted"/>
<sequence length="241" mass="27940">MASLLIRDSTTELTSFPCLKLRDDLEDLSVPNDNSVPQNRRFFPRSSVKRLCTEGWISSALHCCCLKCREHRQTAQRPPNSPYYYAAIIGENKSSRCDSGRVGILFALCVCSECPSLIYSFIDKGITDDYFENHMSQFTASNIRQKYWSSIHPRYSERFHWNKYRFATPFLKKILFDEYPSEIILPFLKESRLGKQNKHGEIEDEGSYGKVFAFEILDEYFAIPVGHEFCALHQVQLMTIS</sequence>